<dbReference type="SMART" id="SM00943">
    <property type="entry name" value="Prim-Pol"/>
    <property type="match status" value="1"/>
</dbReference>
<organism evidence="2 3">
    <name type="scientific">Virgisporangium aliadipatigenens</name>
    <dbReference type="NCBI Taxonomy" id="741659"/>
    <lineage>
        <taxon>Bacteria</taxon>
        <taxon>Bacillati</taxon>
        <taxon>Actinomycetota</taxon>
        <taxon>Actinomycetes</taxon>
        <taxon>Micromonosporales</taxon>
        <taxon>Micromonosporaceae</taxon>
        <taxon>Virgisporangium</taxon>
    </lineage>
</organism>
<reference evidence="2" key="1">
    <citation type="submission" date="2021-01" db="EMBL/GenBank/DDBJ databases">
        <title>Whole genome shotgun sequence of Virgisporangium aliadipatigenens NBRC 105644.</title>
        <authorList>
            <person name="Komaki H."/>
            <person name="Tamura T."/>
        </authorList>
    </citation>
    <scope>NUCLEOTIDE SEQUENCE</scope>
    <source>
        <strain evidence="2">NBRC 105644</strain>
    </source>
</reference>
<feature type="domain" description="DNA primase/polymerase bifunctional N-terminal" evidence="1">
    <location>
        <begin position="23"/>
        <end position="176"/>
    </location>
</feature>
<protein>
    <submittedName>
        <fullName evidence="2">DNA primase</fullName>
    </submittedName>
</protein>
<evidence type="ECO:0000313" key="2">
    <source>
        <dbReference type="EMBL" id="GIJ47007.1"/>
    </source>
</evidence>
<gene>
    <name evidence="2" type="ORF">Val02_38930</name>
</gene>
<accession>A0A8J4DS83</accession>
<dbReference type="Proteomes" id="UP000619260">
    <property type="component" value="Unassembled WGS sequence"/>
</dbReference>
<comment type="caution">
    <text evidence="2">The sequence shown here is derived from an EMBL/GenBank/DDBJ whole genome shotgun (WGS) entry which is preliminary data.</text>
</comment>
<keyword evidence="3" id="KW-1185">Reference proteome</keyword>
<dbReference type="RefSeq" id="WP_203900528.1">
    <property type="nucleotide sequence ID" value="NZ_BOPF01000013.1"/>
</dbReference>
<evidence type="ECO:0000313" key="3">
    <source>
        <dbReference type="Proteomes" id="UP000619260"/>
    </source>
</evidence>
<dbReference type="EMBL" id="BOPF01000013">
    <property type="protein sequence ID" value="GIJ47007.1"/>
    <property type="molecule type" value="Genomic_DNA"/>
</dbReference>
<sequence length="207" mass="23080">MLSHPPPFGPGRYLQRLILRRAAQRYAARNWPVVPGATLTDGRFDCGEPGCPTIAQHPALTDWESEATNDTGRITDWWRLQDHGVLLATGRSFDVLELAGRAGRQVSRAVHGPIAVAPRLRWMFLVRAGGTLLGELAEHSAVVLHRSGSWIPAPPTPLPEGRVRWVRTPESCDWRLPGAEEVQRAALAALAYDRQPRQLWWPQNRTA</sequence>
<evidence type="ECO:0000259" key="1">
    <source>
        <dbReference type="SMART" id="SM00943"/>
    </source>
</evidence>
<dbReference type="InterPro" id="IPR015330">
    <property type="entry name" value="DNA_primase/pol_bifunc_N"/>
</dbReference>
<dbReference type="Pfam" id="PF09250">
    <property type="entry name" value="Prim-Pol"/>
    <property type="match status" value="1"/>
</dbReference>
<dbReference type="AlphaFoldDB" id="A0A8J4DS83"/>
<proteinExistence type="predicted"/>
<name>A0A8J4DS83_9ACTN</name>